<feature type="compositionally biased region" description="Polar residues" evidence="18">
    <location>
        <begin position="2041"/>
        <end position="2052"/>
    </location>
</feature>
<keyword evidence="8 20" id="KW-0378">Hydrolase</keyword>
<dbReference type="InterPro" id="IPR037524">
    <property type="entry name" value="PA14/GLEYA"/>
</dbReference>
<dbReference type="InterPro" id="IPR050288">
    <property type="entry name" value="Cellulose_deg_GH3"/>
</dbReference>
<dbReference type="Proteomes" id="UP000596902">
    <property type="component" value="Unassembled WGS sequence"/>
</dbReference>
<keyword evidence="13 17" id="KW-0539">Nucleus</keyword>
<dbReference type="Pfam" id="PF00933">
    <property type="entry name" value="Glyco_hydro_3"/>
    <property type="match status" value="1"/>
</dbReference>
<keyword evidence="9" id="KW-0136">Cellulose degradation</keyword>
<dbReference type="InterPro" id="IPR036881">
    <property type="entry name" value="Glyco_hydro_3_C_sf"/>
</dbReference>
<keyword evidence="6" id="KW-0678">Repressor</keyword>
<feature type="compositionally biased region" description="Basic and acidic residues" evidence="18">
    <location>
        <begin position="900"/>
        <end position="919"/>
    </location>
</feature>
<dbReference type="FunFam" id="1.20.1160.11:FF:000002">
    <property type="entry name" value="Paired amphipathic helix protein SIN3"/>
    <property type="match status" value="1"/>
</dbReference>
<dbReference type="InterPro" id="IPR036962">
    <property type="entry name" value="Glyco_hydro_3_N_sf"/>
</dbReference>
<feature type="region of interest" description="Disordered" evidence="18">
    <location>
        <begin position="2494"/>
        <end position="2520"/>
    </location>
</feature>
<feature type="compositionally biased region" description="Polar residues" evidence="18">
    <location>
        <begin position="2096"/>
        <end position="2106"/>
    </location>
</feature>
<dbReference type="Pfam" id="PF07691">
    <property type="entry name" value="PA14"/>
    <property type="match status" value="1"/>
</dbReference>
<dbReference type="RefSeq" id="XP_038785264.1">
    <property type="nucleotide sequence ID" value="XM_038931792.1"/>
</dbReference>
<dbReference type="FunFam" id="1.20.1160.11:FF:000001">
    <property type="entry name" value="Paired amphipathic helix protein Sin3"/>
    <property type="match status" value="1"/>
</dbReference>
<dbReference type="InterPro" id="IPR026891">
    <property type="entry name" value="Fn3-like"/>
</dbReference>
<dbReference type="FunFam" id="3.20.20.300:FF:000006">
    <property type="entry name" value="Beta-glucosidase H"/>
    <property type="match status" value="1"/>
</dbReference>
<dbReference type="PROSITE" id="PS51820">
    <property type="entry name" value="PA14"/>
    <property type="match status" value="1"/>
</dbReference>
<feature type="region of interest" description="Disordered" evidence="18">
    <location>
        <begin position="2041"/>
        <end position="2130"/>
    </location>
</feature>
<feature type="compositionally biased region" description="Pro residues" evidence="18">
    <location>
        <begin position="1161"/>
        <end position="1171"/>
    </location>
</feature>
<keyword evidence="16" id="KW-0624">Polysaccharide degradation</keyword>
<comment type="caution">
    <text evidence="20">The sequence shown here is derived from an EMBL/GenBank/DDBJ whole genome shotgun (WGS) entry which is preliminary data.</text>
</comment>
<evidence type="ECO:0000256" key="6">
    <source>
        <dbReference type="ARBA" id="ARBA00022491"/>
    </source>
</evidence>
<evidence type="ECO:0000256" key="8">
    <source>
        <dbReference type="ARBA" id="ARBA00022801"/>
    </source>
</evidence>
<keyword evidence="10" id="KW-0805">Transcription regulation</keyword>
<accession>A0A8H7EER1</accession>
<sequence>MATINIGNASPTEDIRQYDIKHAAIHIQPVTLDTPTLTPAATPEDASPAEETMAGKKIYSMERPDDRARQLAAKLTLEEQISLLAGADFWRTVAIPEKGIPSIKTSDGPNGARGEFFTNGTPAALFPCGISMASTWNVDMIEEIGRHLGEESKARGAHVLLAPTVCMHRSPLGGRNFESYSEDPFLTGKLAASYVRGLQSKGVAATIKHFLGNEQETERQAYDAIIAERPLREIYLKPFEIAVRDASPWALMSAYNMINGIHADEYEHSIKEVLRGEWKWNGAIISDWTGTYATAPSIRAGVDIEMPGPSKWRKVEQVKECLENGELTHGDIEESAARVLYLVDRVKGLNNMTPEEPEQSIDNVETRNLILQAGIEGLTLLKNENNVLPIKNAKKIAMIGPNVKRAIASGGGSAGLNPYYNVTPWQGLQNRFDGEITFAQGCDSSKWLPLASPYCQSNGETGVQLEYYKGDRFGGEPAVIQHKVSTDLWLWDSAPMELLPDFSFKVKTTLTPKSTGNHSFSFASVGPGRMFINGDIFIDNWDWTQEGEAMFSASEDVLKSIHLEAGKSVEILIESTNEVRPASKVSVIGRRHDYGGCRIGYQEEDKIDRLQEAADTARDADVAVVVVGLDAEWESEGYDRQTMDLPKNGSQDRLIEAVLAANPRTVVVNQSGTPITMPWVQKAPAILQAWYQGQEAGNALADVLLGKSSPSGKLPTTFPVRIEDNPAYHNWPGENLKTVYGEGIYVGYRHYERSKIAPLFAFGHGLTYTTFEYKTPSASDTVLQEDGEIIITVPVTNSGSVAAHEIVQAYVKDVKSTLPRPEKELQAFGKVFLQPGETKDVILTLNKYSVGYFDTSLGQTGAWIAEEGEFEVLIGASSADIRSKLNFERIVTGGRRRRRPQVDRVSSKQSRAKDRRRDLWVPMGAYSPPALSSITDTMGEDASELLFAPLFDCIQADFASDDRPNNATPQGPPHASPAQGSGPVLPPPSGGGYYSSNAATAHNQNLPTLPGLTAQPQHSSPHMSAQRPPSSDAGAQAQQGPQAPPYSLPGISQTLQQQQQQQHLPTSEQASADREREMRERETRDREMDSHALHQQEEIVKRETEQRDREIHERQQREHAAHQNHSAPIQIHQPVAVAPSTRTIHGPNGLLGQSGPMNGPLAPPMGGPNPSGPMYGNAPAQHEQTTPRMQHAVQAPTQAQMLMPFAGPPGSMAMGQGQQPILNDALSYLDQVKVQFADHPDVYNRFLDIMKDFKSGAIDTPGVIERVSTLFAGNPALIQGFNTFLPPGYKIECGTNGDPNAIRVTTPMGTMVSTMPAPRPLSPPRSSAVNGSNGPQHEGTYYETAQGRPWPQQQRVQGPEGQESMFSPSNRTLGQPLYGPQQGPAPHSPEATSRPHPDPAGSAAALAHQQEQRGVSQLQNAVSAATGRSMMSPSVDPSTSLQGQAMNGAAQLPQMGGAAAEKRGPVEFNHAISYVNKIKNRFAAHPDIYKNFLEILQTYQRESKPIQDVYAQVTHLFGGAPDLLEDFKQFLPESAAQHRAQQQAAKNAAEDAVMLSNVRGESGYGAAANQQTPGRADTSRLPPMGNFAPTPTANRDNKRKRDRQGPVAAPMPPSMPQELPTSNVRGGYNNQGSVNKRAKTGHGAKQAIPDGPPVSPTLTPALPEPMPPTTTTSPNQDELAFFDRVKKFIGNKNTMNEFLKLCNLYSQDLIDKQLLIYRAASFIGGNQELYAWFKKFMGEDEEQQKTRPKTVNSRVSLSNCRSLGPSYRLLPRRERERVCSGRDELCRSVLNDEWASHPTWASEDSGFVAHRKNTFEEGLHRIEEERHDYDFNIEACSRTIQQLEPIANQLLTMKPEDRNGFTLPPGLGGQSETIYKRVIMKIYGRDRGKDVIKELFAMPWSVVPVLLHRLKTKLEDWKAAQREWEKVWRDQTQKIFWKSLDHQSITVKQADKRQFQPKSLTNEIQVRYEEQKRLQQIQEISQPDYQFAFSFRDEEVLFDVARLMLTFADNNNSADFAKVVPFIKEFVPLFFGIDTAKFEQRVQTSGRDTPNDSGEDTPSPDDDVSQRSQKGKKGDLRRTILDPNNKPRKDKEDSVASASRDSTPDTSGMDDEAAGDSSNSNPHADQPKREWIEYVTTPTAFGDKEFEHEEPYQRVEFNMYSNASIYCFFRMFVMLYERLLKLKESEEEVRKVINRAKEPKAAQKLKMLDKQPEDFFKDTSSSANYYQQLLDMFTEQISGDVDMNFIEETLRRYYLQIGWQLYSFDRLLSSLVRFALAVVSHDNKDKSLDIYNLFRKDRVNDTTTHKNEISYRKAVEKFAKDADTYRITYNPTKMEAHVRLFKKDDPTFEFNTLDRVKRWRAYVASYMAVEPTEEVDLSRVHYPYLKKRLARTDDLSEEERFDHVKHSDKITVSISPSAYIMTFINSEPFGTGGVQYFVQPDAVRAGLSEAVPKPTEEYKKLNDERRERVQEILVRNNSWMKDLSRDDVDAKKAAFKKDLEEPRKVADNEDVDMDGADGFD</sequence>
<evidence type="ECO:0000256" key="15">
    <source>
        <dbReference type="ARBA" id="ARBA00023295"/>
    </source>
</evidence>
<feature type="region of interest" description="Disordered" evidence="18">
    <location>
        <begin position="959"/>
        <end position="1185"/>
    </location>
</feature>
<evidence type="ECO:0000256" key="13">
    <source>
        <dbReference type="ARBA" id="ARBA00023242"/>
    </source>
</evidence>
<dbReference type="Gene3D" id="3.20.20.300">
    <property type="entry name" value="Glycoside hydrolase, family 3, N-terminal domain"/>
    <property type="match status" value="1"/>
</dbReference>
<evidence type="ECO:0000256" key="3">
    <source>
        <dbReference type="ARBA" id="ARBA00004987"/>
    </source>
</evidence>
<dbReference type="InterPro" id="IPR031693">
    <property type="entry name" value="Sin3_C"/>
</dbReference>
<dbReference type="GO" id="GO:0008422">
    <property type="term" value="F:beta-glucosidase activity"/>
    <property type="evidence" value="ECO:0007669"/>
    <property type="project" value="UniProtKB-EC"/>
</dbReference>
<keyword evidence="12" id="KW-0325">Glycoprotein</keyword>
<dbReference type="GeneID" id="62204970"/>
<feature type="compositionally biased region" description="Basic and acidic residues" evidence="18">
    <location>
        <begin position="2494"/>
        <end position="2507"/>
    </location>
</feature>
<evidence type="ECO:0000256" key="17">
    <source>
        <dbReference type="PROSITE-ProRule" id="PRU00810"/>
    </source>
</evidence>
<evidence type="ECO:0000256" key="10">
    <source>
        <dbReference type="ARBA" id="ARBA00023015"/>
    </source>
</evidence>
<dbReference type="InterPro" id="IPR017853">
    <property type="entry name" value="GH"/>
</dbReference>
<dbReference type="Pfam" id="PF01915">
    <property type="entry name" value="Glyco_hydro_3_C"/>
    <property type="match status" value="1"/>
</dbReference>
<dbReference type="SMART" id="SM00761">
    <property type="entry name" value="HDAC_interact"/>
    <property type="match status" value="1"/>
</dbReference>
<dbReference type="GO" id="GO:0006355">
    <property type="term" value="P:regulation of DNA-templated transcription"/>
    <property type="evidence" value="ECO:0007669"/>
    <property type="project" value="InterPro"/>
</dbReference>
<proteinExistence type="inferred from homology"/>
<dbReference type="FunFam" id="2.60.120.260:FF:000114">
    <property type="entry name" value="Glycoside hydrolase family 3 protein"/>
    <property type="match status" value="1"/>
</dbReference>
<feature type="region of interest" description="Disordered" evidence="18">
    <location>
        <begin position="1563"/>
        <end position="1678"/>
    </location>
</feature>
<dbReference type="SUPFAM" id="SSF52279">
    <property type="entry name" value="Beta-D-glucan exohydrolase, C-terminal domain"/>
    <property type="match status" value="1"/>
</dbReference>
<reference evidence="20" key="2">
    <citation type="submission" date="2020-08" db="EMBL/GenBank/DDBJ databases">
        <title>Draft Genome Sequence of Cumin Blight Pathogen Alternaria burnsii.</title>
        <authorList>
            <person name="Feng Z."/>
        </authorList>
    </citation>
    <scope>NUCLEOTIDE SEQUENCE</scope>
    <source>
        <strain evidence="20">CBS107.38</strain>
    </source>
</reference>
<dbReference type="Pfam" id="PF02671">
    <property type="entry name" value="PAH"/>
    <property type="match status" value="3"/>
</dbReference>
<dbReference type="InterPro" id="IPR013194">
    <property type="entry name" value="HDAC_interact_dom"/>
</dbReference>
<feature type="compositionally biased region" description="Polar residues" evidence="18">
    <location>
        <begin position="1619"/>
        <end position="1634"/>
    </location>
</feature>
<dbReference type="Pfam" id="PF14310">
    <property type="entry name" value="Fn3-like"/>
    <property type="match status" value="1"/>
</dbReference>
<dbReference type="GO" id="GO:0010628">
    <property type="term" value="P:positive regulation of gene expression"/>
    <property type="evidence" value="ECO:0007669"/>
    <property type="project" value="UniProtKB-ARBA"/>
</dbReference>
<evidence type="ECO:0000256" key="5">
    <source>
        <dbReference type="ARBA" id="ARBA00012744"/>
    </source>
</evidence>
<name>A0A8H7EER1_9PLEO</name>
<feature type="compositionally biased region" description="Basic and acidic residues" evidence="18">
    <location>
        <begin position="1071"/>
        <end position="1121"/>
    </location>
</feature>
<dbReference type="GO" id="GO:0030245">
    <property type="term" value="P:cellulose catabolic process"/>
    <property type="evidence" value="ECO:0007669"/>
    <property type="project" value="UniProtKB-KW"/>
</dbReference>
<dbReference type="PRINTS" id="PR00133">
    <property type="entry name" value="GLHYDRLASE3"/>
</dbReference>
<dbReference type="PROSITE" id="PS51477">
    <property type="entry name" value="PAH"/>
    <property type="match status" value="2"/>
</dbReference>
<feature type="compositionally biased region" description="Polar residues" evidence="18">
    <location>
        <begin position="1364"/>
        <end position="1373"/>
    </location>
</feature>
<keyword evidence="7" id="KW-0677">Repeat</keyword>
<dbReference type="InterPro" id="IPR001764">
    <property type="entry name" value="Glyco_hydro_3_N"/>
</dbReference>
<comment type="similarity">
    <text evidence="4">Belongs to the glycosyl hydrolase 3 family.</text>
</comment>
<evidence type="ECO:0000313" key="21">
    <source>
        <dbReference type="Proteomes" id="UP000596902"/>
    </source>
</evidence>
<feature type="compositionally biased region" description="Basic and acidic residues" evidence="18">
    <location>
        <begin position="2072"/>
        <end position="2094"/>
    </location>
</feature>
<dbReference type="SUPFAM" id="SSF51445">
    <property type="entry name" value="(Trans)glycosidases"/>
    <property type="match status" value="1"/>
</dbReference>
<dbReference type="EC" id="3.2.1.21" evidence="5"/>
<dbReference type="PANTHER" id="PTHR42715">
    <property type="entry name" value="BETA-GLUCOSIDASE"/>
    <property type="match status" value="1"/>
</dbReference>
<dbReference type="InterPro" id="IPR036600">
    <property type="entry name" value="PAH_sf"/>
</dbReference>
<dbReference type="Gene3D" id="2.60.120.260">
    <property type="entry name" value="Galactose-binding domain-like"/>
    <property type="match status" value="1"/>
</dbReference>
<organism evidence="20 21">
    <name type="scientific">Alternaria burnsii</name>
    <dbReference type="NCBI Taxonomy" id="1187904"/>
    <lineage>
        <taxon>Eukaryota</taxon>
        <taxon>Fungi</taxon>
        <taxon>Dikarya</taxon>
        <taxon>Ascomycota</taxon>
        <taxon>Pezizomycotina</taxon>
        <taxon>Dothideomycetes</taxon>
        <taxon>Pleosporomycetidae</taxon>
        <taxon>Pleosporales</taxon>
        <taxon>Pleosporineae</taxon>
        <taxon>Pleosporaceae</taxon>
        <taxon>Alternaria</taxon>
        <taxon>Alternaria sect. Alternaria</taxon>
    </lineage>
</organism>
<protein>
    <recommendedName>
        <fullName evidence="5">beta-glucosidase</fullName>
        <ecNumber evidence="5">3.2.1.21</ecNumber>
    </recommendedName>
</protein>
<evidence type="ECO:0000256" key="7">
    <source>
        <dbReference type="ARBA" id="ARBA00022737"/>
    </source>
</evidence>
<feature type="region of interest" description="Disordered" evidence="18">
    <location>
        <begin position="896"/>
        <end position="919"/>
    </location>
</feature>
<dbReference type="FunFam" id="2.60.40.10:FF:000495">
    <property type="entry name" value="Periplasmic beta-glucosidase"/>
    <property type="match status" value="1"/>
</dbReference>
<dbReference type="SMART" id="SM00758">
    <property type="entry name" value="PA14"/>
    <property type="match status" value="1"/>
</dbReference>
<evidence type="ECO:0000256" key="18">
    <source>
        <dbReference type="SAM" id="MobiDB-lite"/>
    </source>
</evidence>
<evidence type="ECO:0000256" key="11">
    <source>
        <dbReference type="ARBA" id="ARBA00023163"/>
    </source>
</evidence>
<keyword evidence="21" id="KW-1185">Reference proteome</keyword>
<comment type="subcellular location">
    <subcellularLocation>
        <location evidence="2 17">Nucleus</location>
    </subcellularLocation>
</comment>
<dbReference type="GO" id="GO:0033698">
    <property type="term" value="C:Rpd3L complex"/>
    <property type="evidence" value="ECO:0007669"/>
    <property type="project" value="UniProtKB-ARBA"/>
</dbReference>
<reference evidence="20" key="1">
    <citation type="submission" date="2020-01" db="EMBL/GenBank/DDBJ databases">
        <authorList>
            <person name="Feng Z.H.Z."/>
        </authorList>
    </citation>
    <scope>NUCLEOTIDE SEQUENCE</scope>
    <source>
        <strain evidence="20">CBS107.38</strain>
    </source>
</reference>
<dbReference type="InterPro" id="IPR013783">
    <property type="entry name" value="Ig-like_fold"/>
</dbReference>
<gene>
    <name evidence="20" type="ORF">GT037_006745</name>
</gene>
<comment type="pathway">
    <text evidence="3">Glycan metabolism; cellulose degradation.</text>
</comment>
<dbReference type="Pfam" id="PF16879">
    <property type="entry name" value="Sin3a_C"/>
    <property type="match status" value="1"/>
</dbReference>
<dbReference type="InterPro" id="IPR011658">
    <property type="entry name" value="PA14_dom"/>
</dbReference>
<keyword evidence="15" id="KW-0326">Glycosidase</keyword>
<dbReference type="PANTHER" id="PTHR42715:SF3">
    <property type="entry name" value="BETA-GLUCOSIDASE B-RELATED"/>
    <property type="match status" value="1"/>
</dbReference>
<dbReference type="EMBL" id="JAAABM010000009">
    <property type="protein sequence ID" value="KAF7674982.1"/>
    <property type="molecule type" value="Genomic_DNA"/>
</dbReference>
<feature type="compositionally biased region" description="Acidic residues" evidence="18">
    <location>
        <begin position="2053"/>
        <end position="2063"/>
    </location>
</feature>
<keyword evidence="11" id="KW-0804">Transcription</keyword>
<dbReference type="Pfam" id="PF08295">
    <property type="entry name" value="Sin3_corepress"/>
    <property type="match status" value="1"/>
</dbReference>
<evidence type="ECO:0000256" key="16">
    <source>
        <dbReference type="ARBA" id="ARBA00023326"/>
    </source>
</evidence>
<evidence type="ECO:0000256" key="4">
    <source>
        <dbReference type="ARBA" id="ARBA00005336"/>
    </source>
</evidence>
<comment type="catalytic activity">
    <reaction evidence="1">
        <text>Hydrolysis of terminal, non-reducing beta-D-glucosyl residues with release of beta-D-glucose.</text>
        <dbReference type="EC" id="3.2.1.21"/>
    </reaction>
</comment>
<evidence type="ECO:0000313" key="20">
    <source>
        <dbReference type="EMBL" id="KAF7674982.1"/>
    </source>
</evidence>
<dbReference type="FunFam" id="1.20.1160.11:FF:000003">
    <property type="entry name" value="Paired amphipathic helix SIN3-like protein"/>
    <property type="match status" value="1"/>
</dbReference>
<feature type="compositionally biased region" description="Low complexity" evidence="18">
    <location>
        <begin position="1028"/>
        <end position="1041"/>
    </location>
</feature>
<feature type="compositionally biased region" description="Acidic residues" evidence="18">
    <location>
        <begin position="2508"/>
        <end position="2520"/>
    </location>
</feature>
<feature type="compositionally biased region" description="Polar residues" evidence="18">
    <location>
        <begin position="1412"/>
        <end position="1423"/>
    </location>
</feature>
<feature type="compositionally biased region" description="Polar residues" evidence="18">
    <location>
        <begin position="1014"/>
        <end position="1023"/>
    </location>
</feature>
<dbReference type="SMART" id="SM01217">
    <property type="entry name" value="Fn3_like"/>
    <property type="match status" value="1"/>
</dbReference>
<dbReference type="Gene3D" id="1.20.1160.11">
    <property type="entry name" value="Paired amphipathic helix"/>
    <property type="match status" value="3"/>
</dbReference>
<dbReference type="InterPro" id="IPR003822">
    <property type="entry name" value="PAH"/>
</dbReference>
<feature type="domain" description="PA14" evidence="19">
    <location>
        <begin position="458"/>
        <end position="617"/>
    </location>
</feature>
<feature type="compositionally biased region" description="Polar residues" evidence="18">
    <location>
        <begin position="997"/>
        <end position="1007"/>
    </location>
</feature>
<dbReference type="Gene3D" id="2.60.40.10">
    <property type="entry name" value="Immunoglobulins"/>
    <property type="match status" value="1"/>
</dbReference>
<dbReference type="Gene3D" id="3.40.50.1700">
    <property type="entry name" value="Glycoside hydrolase family 3 C-terminal domain"/>
    <property type="match status" value="1"/>
</dbReference>
<keyword evidence="14" id="KW-0119">Carbohydrate metabolism</keyword>
<feature type="region of interest" description="Disordered" evidence="18">
    <location>
        <begin position="1310"/>
        <end position="1442"/>
    </location>
</feature>
<evidence type="ECO:0000256" key="12">
    <source>
        <dbReference type="ARBA" id="ARBA00023180"/>
    </source>
</evidence>
<dbReference type="InterPro" id="IPR002772">
    <property type="entry name" value="Glyco_hydro_3_C"/>
</dbReference>
<evidence type="ECO:0000256" key="14">
    <source>
        <dbReference type="ARBA" id="ARBA00023277"/>
    </source>
</evidence>
<evidence type="ECO:0000256" key="1">
    <source>
        <dbReference type="ARBA" id="ARBA00000448"/>
    </source>
</evidence>
<evidence type="ECO:0000256" key="9">
    <source>
        <dbReference type="ARBA" id="ARBA00023001"/>
    </source>
</evidence>
<evidence type="ECO:0000256" key="2">
    <source>
        <dbReference type="ARBA" id="ARBA00004123"/>
    </source>
</evidence>
<dbReference type="SUPFAM" id="SSF56988">
    <property type="entry name" value="Anthrax protective antigen"/>
    <property type="match status" value="1"/>
</dbReference>
<feature type="compositionally biased region" description="Polar residues" evidence="18">
    <location>
        <begin position="1429"/>
        <end position="1442"/>
    </location>
</feature>
<evidence type="ECO:0000259" key="19">
    <source>
        <dbReference type="PROSITE" id="PS51820"/>
    </source>
</evidence>
<dbReference type="SUPFAM" id="SSF47762">
    <property type="entry name" value="PAH2 domain"/>
    <property type="match status" value="3"/>
</dbReference>